<evidence type="ECO:0000313" key="3">
    <source>
        <dbReference type="Proteomes" id="UP000193355"/>
    </source>
</evidence>
<dbReference type="Gene3D" id="2.60.40.3140">
    <property type="match status" value="1"/>
</dbReference>
<dbReference type="Proteomes" id="UP000193355">
    <property type="component" value="Unassembled WGS sequence"/>
</dbReference>
<dbReference type="OrthoDB" id="791at2"/>
<keyword evidence="3" id="KW-1185">Reference proteome</keyword>
<feature type="signal peptide" evidence="1">
    <location>
        <begin position="1"/>
        <end position="23"/>
    </location>
</feature>
<evidence type="ECO:0000313" key="2">
    <source>
        <dbReference type="EMBL" id="SMG21559.1"/>
    </source>
</evidence>
<proteinExistence type="predicted"/>
<keyword evidence="1" id="KW-0732">Signal</keyword>
<name>A0A1X7J208_9BACT</name>
<accession>A0A1X7J208</accession>
<reference evidence="3" key="1">
    <citation type="submission" date="2017-04" db="EMBL/GenBank/DDBJ databases">
        <authorList>
            <person name="Varghese N."/>
            <person name="Submissions S."/>
        </authorList>
    </citation>
    <scope>NUCLEOTIDE SEQUENCE [LARGE SCALE GENOMIC DNA]</scope>
    <source>
        <strain evidence="3">USBA 82</strain>
    </source>
</reference>
<gene>
    <name evidence="2" type="ORF">SAMN06275492_10763</name>
</gene>
<dbReference type="RefSeq" id="WP_085544125.1">
    <property type="nucleotide sequence ID" value="NZ_FXBB01000007.1"/>
</dbReference>
<dbReference type="EMBL" id="FXBB01000007">
    <property type="protein sequence ID" value="SMG21559.1"/>
    <property type="molecule type" value="Genomic_DNA"/>
</dbReference>
<organism evidence="2 3">
    <name type="scientific">Dethiosulfovibrio salsuginis</name>
    <dbReference type="NCBI Taxonomy" id="561720"/>
    <lineage>
        <taxon>Bacteria</taxon>
        <taxon>Thermotogati</taxon>
        <taxon>Synergistota</taxon>
        <taxon>Synergistia</taxon>
        <taxon>Synergistales</taxon>
        <taxon>Dethiosulfovibrionaceae</taxon>
        <taxon>Dethiosulfovibrio</taxon>
    </lineage>
</organism>
<evidence type="ECO:0008006" key="4">
    <source>
        <dbReference type="Google" id="ProtNLM"/>
    </source>
</evidence>
<evidence type="ECO:0000256" key="1">
    <source>
        <dbReference type="SAM" id="SignalP"/>
    </source>
</evidence>
<feature type="chain" id="PRO_5010869501" description="DUF3857 domain-containing protein" evidence="1">
    <location>
        <begin position="24"/>
        <end position="596"/>
    </location>
</feature>
<sequence>MKKLSAVSVLAGMMVLLAQTLVAGQEVNIPQLVQQAPPLETYGSPDGVVWQRHESYGLRSDGAMTKDSLWVVMTTQRLDRNWPEKVLVIPSIGELEIQEASLFDPVSGGKIRSLTYDVEDLSGYKKLSMSLGDEDEAVLVLRFRQIYPRRMSVEGLIYPGGDLPVWEGSFSVSIPAGSELFIDSNRMESPKIDKSGGKSTYTWTTYNVPEVKRASMVRRGEPYLAFGLRSDKAPFLGLMSLLNRIDVPPMPQELERLGRMGDKGKAGKRLMKALDSMVIPGSQRAIRESIPPQGPWTYWERALILRSWLEGLGWRAQVVWRTSLPIGDRDPFMVENLRVPVLRAAPPGSDYWFYVPGQTVEPGKVPPSLIGKTLYGGSPEEGLLTYSLDRGKVEDHRLTFSWNLELQSSGVLEGVLQLWVRNGWLELFPDTDRLTWSDLEKVVPGIDRWRAGEPSVSPMDYGYRIDLPVRRNMGIPGGPGMLLRLPCLLPGAVEDLVSVAPSQELLFPFVMEQKYSLALPEGYSLMSTPGMSDRREGELRFSENLRLSKKRGSLEGEAKIIAPSSRYDDQFSHGLSRVLGAWMRWRDMSIPLTVKK</sequence>
<dbReference type="AlphaFoldDB" id="A0A1X7J208"/>
<protein>
    <recommendedName>
        <fullName evidence="4">DUF3857 domain-containing protein</fullName>
    </recommendedName>
</protein>
<dbReference type="STRING" id="561720.SAMN06275492_10763"/>